<accession>A0A813FWR1</accession>
<organism evidence="2 3">
    <name type="scientific">Polarella glacialis</name>
    <name type="common">Dinoflagellate</name>
    <dbReference type="NCBI Taxonomy" id="89957"/>
    <lineage>
        <taxon>Eukaryota</taxon>
        <taxon>Sar</taxon>
        <taxon>Alveolata</taxon>
        <taxon>Dinophyceae</taxon>
        <taxon>Suessiales</taxon>
        <taxon>Suessiaceae</taxon>
        <taxon>Polarella</taxon>
    </lineage>
</organism>
<keyword evidence="1" id="KW-0812">Transmembrane</keyword>
<keyword evidence="3" id="KW-1185">Reference proteome</keyword>
<reference evidence="2" key="1">
    <citation type="submission" date="2021-02" db="EMBL/GenBank/DDBJ databases">
        <authorList>
            <person name="Dougan E. K."/>
            <person name="Rhodes N."/>
            <person name="Thang M."/>
            <person name="Chan C."/>
        </authorList>
    </citation>
    <scope>NUCLEOTIDE SEQUENCE</scope>
</reference>
<sequence length="99" mass="11091">MVLLCFVLCVVVFLFCSGLLAFCCIVVWLNVFIVLACCASVVLFHFYQTSGLPNKNSCFTSLRNKAFKNEVTFQVSPFLCCCWCCCCDCCCCDCCCCRC</sequence>
<keyword evidence="1" id="KW-1133">Transmembrane helix</keyword>
<feature type="transmembrane region" description="Helical" evidence="1">
    <location>
        <begin position="31"/>
        <end position="47"/>
    </location>
</feature>
<comment type="caution">
    <text evidence="2">The sequence shown here is derived from an EMBL/GenBank/DDBJ whole genome shotgun (WGS) entry which is preliminary data.</text>
</comment>
<dbReference type="Proteomes" id="UP000654075">
    <property type="component" value="Unassembled WGS sequence"/>
</dbReference>
<gene>
    <name evidence="2" type="ORF">PGLA1383_LOCUS34418</name>
</gene>
<evidence type="ECO:0000313" key="3">
    <source>
        <dbReference type="Proteomes" id="UP000654075"/>
    </source>
</evidence>
<name>A0A813FWR1_POLGL</name>
<evidence type="ECO:0000313" key="2">
    <source>
        <dbReference type="EMBL" id="CAE8616745.1"/>
    </source>
</evidence>
<dbReference type="EMBL" id="CAJNNV010025947">
    <property type="protein sequence ID" value="CAE8616745.1"/>
    <property type="molecule type" value="Genomic_DNA"/>
</dbReference>
<dbReference type="AlphaFoldDB" id="A0A813FWR1"/>
<protein>
    <submittedName>
        <fullName evidence="2">Uncharacterized protein</fullName>
    </submittedName>
</protein>
<evidence type="ECO:0000256" key="1">
    <source>
        <dbReference type="SAM" id="Phobius"/>
    </source>
</evidence>
<keyword evidence="1" id="KW-0472">Membrane</keyword>
<proteinExistence type="predicted"/>